<keyword evidence="2" id="KW-1185">Reference proteome</keyword>
<dbReference type="AlphaFoldDB" id="A0AA41VYL8"/>
<comment type="caution">
    <text evidence="1">The sequence shown here is derived from an EMBL/GenBank/DDBJ whole genome shotgun (WGS) entry which is preliminary data.</text>
</comment>
<sequence>SAISNCQKPGNCVKLFKSIRDSLSRQDWKRSCPKEGETAESAWVNVYGFYDEDRIYGGYGVIVRNMSAKPIAASVHFSVEGVNYVYQVLKGLDAGLQLASKHGCSSPRVVCNSEVLVHLLASGYCHCGSLKNVNSVCQRCAMRTIPHMNDFYFGNVKPLLETLPGKLRCCPYFIRQKRNWNKAAYYLAKQAKRTLLIYGGDEDHYKADIKPEEFSEELLDILWKDAYHSVYYNLDARDMIIDNCGAAPED</sequence>
<reference evidence="1" key="1">
    <citation type="submission" date="2022-03" db="EMBL/GenBank/DDBJ databases">
        <title>A functionally conserved STORR gene fusion in Papaver species that diverged 16.8 million years ago.</title>
        <authorList>
            <person name="Catania T."/>
        </authorList>
    </citation>
    <scope>NUCLEOTIDE SEQUENCE</scope>
    <source>
        <strain evidence="1">S-191538</strain>
    </source>
</reference>
<feature type="non-terminal residue" evidence="1">
    <location>
        <position position="250"/>
    </location>
</feature>
<dbReference type="Proteomes" id="UP001177140">
    <property type="component" value="Unassembled WGS sequence"/>
</dbReference>
<proteinExistence type="predicted"/>
<evidence type="ECO:0000313" key="2">
    <source>
        <dbReference type="Proteomes" id="UP001177140"/>
    </source>
</evidence>
<organism evidence="1 2">
    <name type="scientific">Papaver nudicaule</name>
    <name type="common">Iceland poppy</name>
    <dbReference type="NCBI Taxonomy" id="74823"/>
    <lineage>
        <taxon>Eukaryota</taxon>
        <taxon>Viridiplantae</taxon>
        <taxon>Streptophyta</taxon>
        <taxon>Embryophyta</taxon>
        <taxon>Tracheophyta</taxon>
        <taxon>Spermatophyta</taxon>
        <taxon>Magnoliopsida</taxon>
        <taxon>Ranunculales</taxon>
        <taxon>Papaveraceae</taxon>
        <taxon>Papaveroideae</taxon>
        <taxon>Papaver</taxon>
    </lineage>
</organism>
<accession>A0AA41VYL8</accession>
<dbReference type="EMBL" id="JAJJMA010321554">
    <property type="protein sequence ID" value="MCL7049912.1"/>
    <property type="molecule type" value="Genomic_DNA"/>
</dbReference>
<protein>
    <submittedName>
        <fullName evidence="1">Uncharacterized protein</fullName>
    </submittedName>
</protein>
<evidence type="ECO:0000313" key="1">
    <source>
        <dbReference type="EMBL" id="MCL7049912.1"/>
    </source>
</evidence>
<gene>
    <name evidence="1" type="ORF">MKW94_014620</name>
</gene>
<name>A0AA41VYL8_PAPNU</name>